<evidence type="ECO:0000256" key="8">
    <source>
        <dbReference type="RuleBase" id="RU000644"/>
    </source>
</evidence>
<evidence type="ECO:0000313" key="11">
    <source>
        <dbReference type="Proteomes" id="UP000324996"/>
    </source>
</evidence>
<proteinExistence type="inferred from homology"/>
<dbReference type="PANTHER" id="PTHR43381:SF5">
    <property type="entry name" value="TR-TYPE G DOMAIN-CONTAINING PROTEIN"/>
    <property type="match status" value="1"/>
</dbReference>
<dbReference type="InterPro" id="IPR009000">
    <property type="entry name" value="Transl_B-barrel_sf"/>
</dbReference>
<dbReference type="GO" id="GO:0003924">
    <property type="term" value="F:GTPase activity"/>
    <property type="evidence" value="ECO:0007669"/>
    <property type="project" value="UniProtKB-UniRule"/>
</dbReference>
<comment type="similarity">
    <text evidence="1 7 8">Belongs to the TRAFAC class translation factor GTPase superfamily. Classic translation factor GTPase family. IF-2 subfamily.</text>
</comment>
<dbReference type="InterPro" id="IPR006847">
    <property type="entry name" value="IF2_N"/>
</dbReference>
<evidence type="ECO:0000256" key="6">
    <source>
        <dbReference type="ARBA" id="ARBA00023134"/>
    </source>
</evidence>
<keyword evidence="5 7" id="KW-0648">Protein biosynthesis</keyword>
<dbReference type="FunFam" id="3.40.50.300:FF:000019">
    <property type="entry name" value="Translation initiation factor IF-2"/>
    <property type="match status" value="1"/>
</dbReference>
<dbReference type="GO" id="GO:0005525">
    <property type="term" value="F:GTP binding"/>
    <property type="evidence" value="ECO:0007669"/>
    <property type="project" value="UniProtKB-KW"/>
</dbReference>
<evidence type="ECO:0000259" key="9">
    <source>
        <dbReference type="PROSITE" id="PS51722"/>
    </source>
</evidence>
<dbReference type="GO" id="GO:0005829">
    <property type="term" value="C:cytosol"/>
    <property type="evidence" value="ECO:0007669"/>
    <property type="project" value="TreeGrafter"/>
</dbReference>
<reference evidence="10 11" key="1">
    <citation type="submission" date="2019-09" db="EMBL/GenBank/DDBJ databases">
        <title>NBRP : Genome information of microbial organism related human and environment.</title>
        <authorList>
            <person name="Hattori M."/>
            <person name="Oshima K."/>
            <person name="Inaba H."/>
            <person name="Suda W."/>
            <person name="Sakamoto M."/>
            <person name="Iino T."/>
            <person name="Kitahara M."/>
            <person name="Oshida Y."/>
            <person name="Iida T."/>
            <person name="Kudo T."/>
            <person name="Itoh T."/>
            <person name="Ohkuma M."/>
        </authorList>
    </citation>
    <scope>NUCLEOTIDE SEQUENCE [LARGE SCALE GENOMIC DNA]</scope>
    <source>
        <strain evidence="10 11">Q-1</strain>
    </source>
</reference>
<dbReference type="InterPro" id="IPR053905">
    <property type="entry name" value="EF-G-like_DII"/>
</dbReference>
<evidence type="ECO:0000256" key="1">
    <source>
        <dbReference type="ARBA" id="ARBA00007733"/>
    </source>
</evidence>
<dbReference type="NCBIfam" id="TIGR00487">
    <property type="entry name" value="IF-2"/>
    <property type="match status" value="1"/>
</dbReference>
<dbReference type="InterPro" id="IPR036925">
    <property type="entry name" value="TIF_IF2_dom3_sf"/>
</dbReference>
<evidence type="ECO:0000256" key="5">
    <source>
        <dbReference type="ARBA" id="ARBA00022917"/>
    </source>
</evidence>
<dbReference type="Gene3D" id="3.40.50.300">
    <property type="entry name" value="P-loop containing nucleotide triphosphate hydrolases"/>
    <property type="match status" value="1"/>
</dbReference>
<gene>
    <name evidence="7" type="primary">infB</name>
    <name evidence="10" type="ORF">JCM17846_02070</name>
</gene>
<dbReference type="CDD" id="cd03702">
    <property type="entry name" value="IF2_mtIF2_II"/>
    <property type="match status" value="1"/>
</dbReference>
<dbReference type="PANTHER" id="PTHR43381">
    <property type="entry name" value="TRANSLATION INITIATION FACTOR IF-2-RELATED"/>
    <property type="match status" value="1"/>
</dbReference>
<comment type="function">
    <text evidence="7 8">One of the essential components for the initiation of protein synthesis. Protects formylmethionyl-tRNA from spontaneous hydrolysis and promotes its binding to the 30S ribosomal subunits. Also involved in the hydrolysis of GTP during the formation of the 70S ribosomal complex.</text>
</comment>
<feature type="binding site" evidence="7">
    <location>
        <begin position="89"/>
        <end position="96"/>
    </location>
    <ligand>
        <name>GTP</name>
        <dbReference type="ChEBI" id="CHEBI:37565"/>
    </ligand>
</feature>
<dbReference type="InterPro" id="IPR027417">
    <property type="entry name" value="P-loop_NTPase"/>
</dbReference>
<dbReference type="PROSITE" id="PS51722">
    <property type="entry name" value="G_TR_2"/>
    <property type="match status" value="1"/>
</dbReference>
<dbReference type="CDD" id="cd01887">
    <property type="entry name" value="IF2_eIF5B"/>
    <property type="match status" value="1"/>
</dbReference>
<dbReference type="PROSITE" id="PS01176">
    <property type="entry name" value="IF2"/>
    <property type="match status" value="1"/>
</dbReference>
<dbReference type="EMBL" id="BKCN01000001">
    <property type="protein sequence ID" value="GER02525.1"/>
    <property type="molecule type" value="Genomic_DNA"/>
</dbReference>
<feature type="domain" description="Tr-type G" evidence="9">
    <location>
        <begin position="80"/>
        <end position="250"/>
    </location>
</feature>
<dbReference type="Gene3D" id="3.40.50.10050">
    <property type="entry name" value="Translation initiation factor IF- 2, domain 3"/>
    <property type="match status" value="1"/>
</dbReference>
<name>A0A5A7N481_9PROT</name>
<dbReference type="SUPFAM" id="SSF50447">
    <property type="entry name" value="Translation proteins"/>
    <property type="match status" value="2"/>
</dbReference>
<dbReference type="Pfam" id="PF22042">
    <property type="entry name" value="EF-G_D2"/>
    <property type="match status" value="1"/>
</dbReference>
<dbReference type="InterPro" id="IPR000795">
    <property type="entry name" value="T_Tr_GTP-bd_dom"/>
</dbReference>
<accession>A0A5A7N481</accession>
<feature type="binding site" evidence="7">
    <location>
        <begin position="136"/>
        <end position="140"/>
    </location>
    <ligand>
        <name>GTP</name>
        <dbReference type="ChEBI" id="CHEBI:37565"/>
    </ligand>
</feature>
<dbReference type="AlphaFoldDB" id="A0A5A7N481"/>
<comment type="subcellular location">
    <subcellularLocation>
        <location evidence="7">Cytoplasm</location>
    </subcellularLocation>
</comment>
<dbReference type="Gene3D" id="2.40.30.10">
    <property type="entry name" value="Translation factors"/>
    <property type="match status" value="2"/>
</dbReference>
<keyword evidence="4 7" id="KW-0547">Nucleotide-binding</keyword>
<dbReference type="FunFam" id="3.40.50.10050:FF:000001">
    <property type="entry name" value="Translation initiation factor IF-2"/>
    <property type="match status" value="1"/>
</dbReference>
<dbReference type="InterPro" id="IPR000178">
    <property type="entry name" value="TF_IF2_bacterial-like"/>
</dbReference>
<keyword evidence="6 7" id="KW-0342">GTP-binding</keyword>
<dbReference type="FunFam" id="2.40.30.10:FF:000007">
    <property type="entry name" value="Translation initiation factor IF-2"/>
    <property type="match status" value="1"/>
</dbReference>
<evidence type="ECO:0000313" key="10">
    <source>
        <dbReference type="EMBL" id="GER02525.1"/>
    </source>
</evidence>
<dbReference type="Proteomes" id="UP000324996">
    <property type="component" value="Unassembled WGS sequence"/>
</dbReference>
<dbReference type="InterPro" id="IPR015760">
    <property type="entry name" value="TIF_IF2"/>
</dbReference>
<evidence type="ECO:0000256" key="3">
    <source>
        <dbReference type="ARBA" id="ARBA00022540"/>
    </source>
</evidence>
<evidence type="ECO:0000256" key="7">
    <source>
        <dbReference type="HAMAP-Rule" id="MF_00100"/>
    </source>
</evidence>
<dbReference type="HAMAP" id="MF_00100_B">
    <property type="entry name" value="IF_2_B"/>
    <property type="match status" value="1"/>
</dbReference>
<evidence type="ECO:0000256" key="4">
    <source>
        <dbReference type="ARBA" id="ARBA00022741"/>
    </source>
</evidence>
<dbReference type="NCBIfam" id="TIGR00231">
    <property type="entry name" value="small_GTP"/>
    <property type="match status" value="1"/>
</dbReference>
<dbReference type="SUPFAM" id="SSF52156">
    <property type="entry name" value="Initiation factor IF2/eIF5b, domain 3"/>
    <property type="match status" value="1"/>
</dbReference>
<keyword evidence="3 7" id="KW-0396">Initiation factor</keyword>
<dbReference type="InterPro" id="IPR023115">
    <property type="entry name" value="TIF_IF2_dom3"/>
</dbReference>
<keyword evidence="11" id="KW-1185">Reference proteome</keyword>
<dbReference type="FunFam" id="2.40.30.10:FF:000008">
    <property type="entry name" value="Translation initiation factor IF-2"/>
    <property type="match status" value="1"/>
</dbReference>
<comment type="caution">
    <text evidence="10">The sequence shown here is derived from an EMBL/GenBank/DDBJ whole genome shotgun (WGS) entry which is preliminary data.</text>
</comment>
<dbReference type="InterPro" id="IPR005225">
    <property type="entry name" value="Small_GTP-bd"/>
</dbReference>
<dbReference type="GO" id="GO:0003743">
    <property type="term" value="F:translation initiation factor activity"/>
    <property type="evidence" value="ECO:0007669"/>
    <property type="project" value="UniProtKB-UniRule"/>
</dbReference>
<dbReference type="Pfam" id="PF11987">
    <property type="entry name" value="IF-2"/>
    <property type="match status" value="1"/>
</dbReference>
<dbReference type="CDD" id="cd03692">
    <property type="entry name" value="mtIF2_IVc"/>
    <property type="match status" value="1"/>
</dbReference>
<dbReference type="Pfam" id="PF04760">
    <property type="entry name" value="IF2_N"/>
    <property type="match status" value="1"/>
</dbReference>
<keyword evidence="7" id="KW-0963">Cytoplasm</keyword>
<dbReference type="SUPFAM" id="SSF52540">
    <property type="entry name" value="P-loop containing nucleoside triphosphate hydrolases"/>
    <property type="match status" value="1"/>
</dbReference>
<comment type="caution">
    <text evidence="7">Lacks conserved residue(s) required for the propagation of feature annotation.</text>
</comment>
<dbReference type="InterPro" id="IPR044145">
    <property type="entry name" value="IF2_II"/>
</dbReference>
<sequence>MIIPEVITVQELANRMAEKATDAIRVLMKMGVMATINENLDQDTAEIVVTELGHTPRRVSEADVEIGLVGEQDDPADQQPRPPVVTIMGHVDHGKTSLLDALRSTDVASGEAGGITQHIGAYQVNLPSGARITFLDTPGHEAFTQMRARGASVTDIVVLVVAADDGIKPQTIEAINHAKAAKVPMIIAINKIDTPGANPERVRQELLQHDVQVEAMGGDVLDVEVSALKRTNLDKLEDAIILQSEVLELKANPNRAAEGVVVEAKLEKGRGPVATVLVARGTLRVGDIVVAGGEWGKVRALIDERGQQLQEAGPARPVEILGLNGAPSAGDAFSVVESEARAREVCSYRQQQIRKRRQFVAPTSIEGMFTQLKEKKAEDFPVVIKGDVQGSVEAIVQSLAKIGGDDIKARVLHAAAGGITETDVTLANASGALIIGFNVRANKQAREAAERDGVAIKYYSVIYSLVDEVKAAMAGQLGPVIEETTIGMAEVRDVFSAGKSGKAAGCFVNEGVIRKSAKARLLRDDVVVYTGRLTSLRRFKDDVDEVRSGTECGMAFENYQDMKVGDQVEIFQTREVERKL</sequence>
<dbReference type="Pfam" id="PF00009">
    <property type="entry name" value="GTP_EFTU"/>
    <property type="match status" value="1"/>
</dbReference>
<feature type="binding site" evidence="7">
    <location>
        <begin position="190"/>
        <end position="193"/>
    </location>
    <ligand>
        <name>GTP</name>
        <dbReference type="ChEBI" id="CHEBI:37565"/>
    </ligand>
</feature>
<evidence type="ECO:0000256" key="2">
    <source>
        <dbReference type="ARBA" id="ARBA00020675"/>
    </source>
</evidence>
<organism evidence="10 11">
    <name type="scientific">Iodidimonas nitroreducens</name>
    <dbReference type="NCBI Taxonomy" id="1236968"/>
    <lineage>
        <taxon>Bacteria</taxon>
        <taxon>Pseudomonadati</taxon>
        <taxon>Pseudomonadota</taxon>
        <taxon>Alphaproteobacteria</taxon>
        <taxon>Iodidimonadales</taxon>
        <taxon>Iodidimonadaceae</taxon>
        <taxon>Iodidimonas</taxon>
    </lineage>
</organism>
<protein>
    <recommendedName>
        <fullName evidence="2 7">Translation initiation factor IF-2</fullName>
    </recommendedName>
</protein>